<evidence type="ECO:0000256" key="5">
    <source>
        <dbReference type="ARBA" id="ARBA00023016"/>
    </source>
</evidence>
<keyword evidence="8" id="KW-1185">Reference proteome</keyword>
<dbReference type="InterPro" id="IPR029047">
    <property type="entry name" value="HSP70_peptide-bd_sf"/>
</dbReference>
<keyword evidence="6" id="KW-0143">Chaperone</keyword>
<dbReference type="CDD" id="cd24029">
    <property type="entry name" value="ASKHA_NBD_HSP70_DnaK_HscA_HscC"/>
    <property type="match status" value="1"/>
</dbReference>
<dbReference type="OrthoDB" id="9766019at2"/>
<dbReference type="RefSeq" id="WP_136532806.1">
    <property type="nucleotide sequence ID" value="NZ_STGY01000004.1"/>
</dbReference>
<dbReference type="InterPro" id="IPR043129">
    <property type="entry name" value="ATPase_NBD"/>
</dbReference>
<dbReference type="GO" id="GO:0005524">
    <property type="term" value="F:ATP binding"/>
    <property type="evidence" value="ECO:0007669"/>
    <property type="project" value="UniProtKB-KW"/>
</dbReference>
<dbReference type="Gene3D" id="2.60.34.10">
    <property type="entry name" value="Substrate Binding Domain Of DNAk, Chain A, domain 1"/>
    <property type="match status" value="1"/>
</dbReference>
<reference evidence="8" key="1">
    <citation type="submission" date="2019-04" db="EMBL/GenBank/DDBJ databases">
        <title>Nocardioides xinjiangensis sp. nov.</title>
        <authorList>
            <person name="Liu S."/>
        </authorList>
    </citation>
    <scope>NUCLEOTIDE SEQUENCE [LARGE SCALE GENOMIC DNA]</scope>
    <source>
        <strain evidence="8">18</strain>
    </source>
</reference>
<dbReference type="FunFam" id="3.90.640.10:FF:000003">
    <property type="entry name" value="Molecular chaperone DnaK"/>
    <property type="match status" value="1"/>
</dbReference>
<keyword evidence="5" id="KW-0346">Stress response</keyword>
<evidence type="ECO:0000313" key="7">
    <source>
        <dbReference type="EMBL" id="THV43416.1"/>
    </source>
</evidence>
<dbReference type="EMBL" id="STGY01000004">
    <property type="protein sequence ID" value="THV43416.1"/>
    <property type="molecule type" value="Genomic_DNA"/>
</dbReference>
<proteinExistence type="inferred from homology"/>
<dbReference type="InterPro" id="IPR018181">
    <property type="entry name" value="Heat_shock_70_CS"/>
</dbReference>
<organism evidence="7 8">
    <name type="scientific">Glycomyces buryatensis</name>
    <dbReference type="NCBI Taxonomy" id="2570927"/>
    <lineage>
        <taxon>Bacteria</taxon>
        <taxon>Bacillati</taxon>
        <taxon>Actinomycetota</taxon>
        <taxon>Actinomycetes</taxon>
        <taxon>Glycomycetales</taxon>
        <taxon>Glycomycetaceae</taxon>
        <taxon>Glycomyces</taxon>
    </lineage>
</organism>
<dbReference type="PROSITE" id="PS00297">
    <property type="entry name" value="HSP70_1"/>
    <property type="match status" value="1"/>
</dbReference>
<evidence type="ECO:0000256" key="3">
    <source>
        <dbReference type="ARBA" id="ARBA00022741"/>
    </source>
</evidence>
<evidence type="ECO:0000256" key="1">
    <source>
        <dbReference type="ARBA" id="ARBA00007381"/>
    </source>
</evidence>
<dbReference type="GO" id="GO:0140662">
    <property type="term" value="F:ATP-dependent protein folding chaperone"/>
    <property type="evidence" value="ECO:0007669"/>
    <property type="project" value="InterPro"/>
</dbReference>
<reference evidence="7 8" key="2">
    <citation type="submission" date="2019-05" db="EMBL/GenBank/DDBJ databases">
        <title>Glycomyces buryatensis sp. nov.</title>
        <authorList>
            <person name="Nikitina E."/>
        </authorList>
    </citation>
    <scope>NUCLEOTIDE SEQUENCE [LARGE SCALE GENOMIC DNA]</scope>
    <source>
        <strain evidence="7 8">18</strain>
    </source>
</reference>
<dbReference type="Proteomes" id="UP000308760">
    <property type="component" value="Unassembled WGS sequence"/>
</dbReference>
<comment type="caution">
    <text evidence="7">The sequence shown here is derived from an EMBL/GenBank/DDBJ whole genome shotgun (WGS) entry which is preliminary data.</text>
</comment>
<keyword evidence="2" id="KW-0597">Phosphoprotein</keyword>
<dbReference type="AlphaFoldDB" id="A0A4V4HT30"/>
<keyword evidence="3" id="KW-0547">Nucleotide-binding</keyword>
<dbReference type="Gene3D" id="3.30.420.40">
    <property type="match status" value="2"/>
</dbReference>
<gene>
    <name evidence="7" type="ORF">FAB82_01710</name>
</gene>
<name>A0A4V4HT30_9ACTN</name>
<dbReference type="PANTHER" id="PTHR19375">
    <property type="entry name" value="HEAT SHOCK PROTEIN 70KDA"/>
    <property type="match status" value="1"/>
</dbReference>
<dbReference type="InterPro" id="IPR013126">
    <property type="entry name" value="Hsp_70_fam"/>
</dbReference>
<evidence type="ECO:0000256" key="6">
    <source>
        <dbReference type="ARBA" id="ARBA00023186"/>
    </source>
</evidence>
<evidence type="ECO:0000313" key="8">
    <source>
        <dbReference type="Proteomes" id="UP000308760"/>
    </source>
</evidence>
<sequence length="837" mass="90654">MHRETVDFGIDLGTTNSAIAKAEAADAEVIRNNLQREFTPSAVHVRRGGNIVVGERARDRVESDPKNACSEFKIQMGTRGNHKTFEDSGVAMTPEELSAEVLKSLRGDVERSTGERIEAAVITVPAAFSLDQCDATRRAAGLAGLEFAPLLQEPTAAAWAYSVRDAPSKAFWLVYDFGGGTFDAAVVKIEDGEFTVVNHAGDNFLGGKLVDWALVEEHLIPVARRDFGLASMSRDNGRAAGNLAKLKAAAENAKIELSQAEAVDIELDLTGDSGEQVAFQCELTRADVERVTRPLVERSIGMCRTALAESRTKPSDIERVLLVGGMSQAPVLRAMLADPNEGLGIRIDHSLNPVTVVAQGAAIFAGTQRIPKSTKTKQATTPGLAALVLEFAAAGQDVDPLVGGRAHDDTVQDWTGYTVELDNLAFQPPWSSGKVALRPNGAFSTRLRAQENTRNTFTITLRDRQGTTVATDPPSLTYRHADLIGAAPTLSHSISIGLSDNSLLPLLGKGTELTARKRQSVFTTVAVNKNAGTGLIRVPLVSGERPRVDRNTVIGQLELRPGEVRRDVPAGSEVEVEVSVDTSFRATAEAYVPILDEEFEIDVDLARSTAPSLADLRADRFKLEQRYDDLRDRASDVEAPEARGLLDRFDSQDTLSDVDQLLRQAEVDPDATATCQVRLRDAHTVLDEVEERLELPQIVEEARATQSAAKEVVQQAGQAEHRTALRRAESEMEAAIKERDPVLIRRQADEVRSIAVRVLDETGRLPVVIFGALEQELADHPSAQVQRLLAEGRGAINDGAVHRLAAVNAKLRPFLPDLGAGLDLENQTSTVRGGDRR</sequence>
<protein>
    <submittedName>
        <fullName evidence="7">Hsp70 family protein</fullName>
    </submittedName>
</protein>
<keyword evidence="4" id="KW-0067">ATP-binding</keyword>
<dbReference type="SUPFAM" id="SSF53067">
    <property type="entry name" value="Actin-like ATPase domain"/>
    <property type="match status" value="2"/>
</dbReference>
<dbReference type="PRINTS" id="PR00301">
    <property type="entry name" value="HEATSHOCK70"/>
</dbReference>
<evidence type="ECO:0000256" key="4">
    <source>
        <dbReference type="ARBA" id="ARBA00022840"/>
    </source>
</evidence>
<accession>A0A4V4HT30</accession>
<dbReference type="SUPFAM" id="SSF100920">
    <property type="entry name" value="Heat shock protein 70kD (HSP70), peptide-binding domain"/>
    <property type="match status" value="1"/>
</dbReference>
<evidence type="ECO:0000256" key="2">
    <source>
        <dbReference type="ARBA" id="ARBA00022553"/>
    </source>
</evidence>
<dbReference type="Pfam" id="PF00012">
    <property type="entry name" value="HSP70"/>
    <property type="match status" value="1"/>
</dbReference>
<comment type="similarity">
    <text evidence="1">Belongs to the heat shock protein 70 family.</text>
</comment>
<dbReference type="Gene3D" id="3.90.640.10">
    <property type="entry name" value="Actin, Chain A, domain 4"/>
    <property type="match status" value="1"/>
</dbReference>